<evidence type="ECO:0000313" key="2">
    <source>
        <dbReference type="Proteomes" id="UP000315112"/>
    </source>
</evidence>
<reference evidence="1 2" key="1">
    <citation type="journal article" date="2015" name="Stand. Genomic Sci.">
        <title>Genomic Encyclopedia of Bacterial and Archaeal Type Strains, Phase III: the genomes of soil and plant-associated and newly described type strains.</title>
        <authorList>
            <person name="Whitman W.B."/>
            <person name="Woyke T."/>
            <person name="Klenk H.P."/>
            <person name="Zhou Y."/>
            <person name="Lilburn T.G."/>
            <person name="Beck B.J."/>
            <person name="De Vos P."/>
            <person name="Vandamme P."/>
            <person name="Eisen J.A."/>
            <person name="Garrity G."/>
            <person name="Hugenholtz P."/>
            <person name="Kyrpides N.C."/>
        </authorList>
    </citation>
    <scope>NUCLEOTIDE SEQUENCE [LARGE SCALE GENOMIC DNA]</scope>
    <source>
        <strain evidence="1 2">CGMCC 1.10685</strain>
    </source>
</reference>
<gene>
    <name evidence="1" type="ORF">IP92_00486</name>
</gene>
<name>A0A562Q415_9BURK</name>
<organism evidence="1 2">
    <name type="scientific">Pseudoduganella flava</name>
    <dbReference type="NCBI Taxonomy" id="871742"/>
    <lineage>
        <taxon>Bacteria</taxon>
        <taxon>Pseudomonadati</taxon>
        <taxon>Pseudomonadota</taxon>
        <taxon>Betaproteobacteria</taxon>
        <taxon>Burkholderiales</taxon>
        <taxon>Oxalobacteraceae</taxon>
        <taxon>Telluria group</taxon>
        <taxon>Pseudoduganella</taxon>
    </lineage>
</organism>
<dbReference type="EMBL" id="VLKW01000001">
    <property type="protein sequence ID" value="TWI51499.1"/>
    <property type="molecule type" value="Genomic_DNA"/>
</dbReference>
<proteinExistence type="predicted"/>
<dbReference type="Proteomes" id="UP000315112">
    <property type="component" value="Unassembled WGS sequence"/>
</dbReference>
<evidence type="ECO:0000313" key="1">
    <source>
        <dbReference type="EMBL" id="TWI51499.1"/>
    </source>
</evidence>
<comment type="caution">
    <text evidence="1">The sequence shown here is derived from an EMBL/GenBank/DDBJ whole genome shotgun (WGS) entry which is preliminary data.</text>
</comment>
<accession>A0A562Q415</accession>
<dbReference type="AlphaFoldDB" id="A0A562Q415"/>
<sequence>MAPDNAELSSFDEQVAFVLEQHTPIAHTLYRLTLADGTTTEGTTDAYGSTVRIVTKKPLRIVRADLIVPASHNACCGSAAGSEQYVAMSFQLTVTATNSHNVGGPVAKVSVGPTARPLTAGEIHMARQLFRESIDYAKVRVHNRGFFWLNLQSRNTAVTPNGEIYFNEEDFSEDFSKGLPEKMHWFMHEMVHVWQHQLGYPVMLRGAFRAGLNYEYTLRPGTSLSDYDMEAQGNILADYFVLRILNKPDAMVRRQYRYSLKLYDEVLRDFFLDRSDIKNLPGGTPGPRRGDHDN</sequence>
<protein>
    <submittedName>
        <fullName evidence="1">Type VI secretion system secreted protein VgrG</fullName>
    </submittedName>
</protein>